<reference evidence="1 2" key="1">
    <citation type="submission" date="2021-06" db="EMBL/GenBank/DDBJ databases">
        <title>Caerostris darwini draft genome.</title>
        <authorList>
            <person name="Kono N."/>
            <person name="Arakawa K."/>
        </authorList>
    </citation>
    <scope>NUCLEOTIDE SEQUENCE [LARGE SCALE GENOMIC DNA]</scope>
</reference>
<keyword evidence="2" id="KW-1185">Reference proteome</keyword>
<dbReference type="Proteomes" id="UP001054837">
    <property type="component" value="Unassembled WGS sequence"/>
</dbReference>
<dbReference type="Gene3D" id="3.30.420.10">
    <property type="entry name" value="Ribonuclease H-like superfamily/Ribonuclease H"/>
    <property type="match status" value="1"/>
</dbReference>
<sequence>MKIEYGESLQSKVWFVINFRANGRLQIVQGTTKQDQYKTITEKRLLSQISEWLDDQFLCMAEILAMNQKQSANLLTNKNFNVLQWLGTPSEMNPIQNVKTAKQELIEKLIEAWHRKAHL</sequence>
<dbReference type="AlphaFoldDB" id="A0AAV4UVT9"/>
<evidence type="ECO:0000313" key="1">
    <source>
        <dbReference type="EMBL" id="GIY61773.1"/>
    </source>
</evidence>
<evidence type="ECO:0000313" key="2">
    <source>
        <dbReference type="Proteomes" id="UP001054837"/>
    </source>
</evidence>
<organism evidence="1 2">
    <name type="scientific">Caerostris darwini</name>
    <dbReference type="NCBI Taxonomy" id="1538125"/>
    <lineage>
        <taxon>Eukaryota</taxon>
        <taxon>Metazoa</taxon>
        <taxon>Ecdysozoa</taxon>
        <taxon>Arthropoda</taxon>
        <taxon>Chelicerata</taxon>
        <taxon>Arachnida</taxon>
        <taxon>Araneae</taxon>
        <taxon>Araneomorphae</taxon>
        <taxon>Entelegynae</taxon>
        <taxon>Araneoidea</taxon>
        <taxon>Araneidae</taxon>
        <taxon>Caerostris</taxon>
    </lineage>
</organism>
<proteinExistence type="predicted"/>
<dbReference type="EMBL" id="BPLQ01011974">
    <property type="protein sequence ID" value="GIY61773.1"/>
    <property type="molecule type" value="Genomic_DNA"/>
</dbReference>
<accession>A0AAV4UVT9</accession>
<dbReference type="InterPro" id="IPR036397">
    <property type="entry name" value="RNaseH_sf"/>
</dbReference>
<protein>
    <submittedName>
        <fullName evidence="1">Uncharacterized protein</fullName>
    </submittedName>
</protein>
<gene>
    <name evidence="1" type="ORF">CDAR_36951</name>
</gene>
<comment type="caution">
    <text evidence="1">The sequence shown here is derived from an EMBL/GenBank/DDBJ whole genome shotgun (WGS) entry which is preliminary data.</text>
</comment>
<dbReference type="GO" id="GO:0003676">
    <property type="term" value="F:nucleic acid binding"/>
    <property type="evidence" value="ECO:0007669"/>
    <property type="project" value="InterPro"/>
</dbReference>
<name>A0AAV4UVT9_9ARAC</name>